<dbReference type="AlphaFoldDB" id="A0A4R2N0B5"/>
<organism evidence="10 11">
    <name type="scientific">Bisgaardia hudsonensis</name>
    <dbReference type="NCBI Taxonomy" id="109472"/>
    <lineage>
        <taxon>Bacteria</taxon>
        <taxon>Pseudomonadati</taxon>
        <taxon>Pseudomonadota</taxon>
        <taxon>Gammaproteobacteria</taxon>
        <taxon>Pasteurellales</taxon>
        <taxon>Pasteurellaceae</taxon>
        <taxon>Bisgaardia</taxon>
    </lineage>
</organism>
<dbReference type="GO" id="GO:0030313">
    <property type="term" value="C:cell envelope"/>
    <property type="evidence" value="ECO:0007669"/>
    <property type="project" value="UniProtKB-SubCell"/>
</dbReference>
<dbReference type="GO" id="GO:0020037">
    <property type="term" value="F:heme binding"/>
    <property type="evidence" value="ECO:0007669"/>
    <property type="project" value="InterPro"/>
</dbReference>
<evidence type="ECO:0000313" key="10">
    <source>
        <dbReference type="EMBL" id="TCP12805.1"/>
    </source>
</evidence>
<keyword evidence="5" id="KW-0560">Oxidoreductase</keyword>
<evidence type="ECO:0000256" key="3">
    <source>
        <dbReference type="ARBA" id="ARBA00022723"/>
    </source>
</evidence>
<sequence>MKKYNSFYSTLSLLVCFSLINTAFATPNTTQTLSKSELGEKLFFDKDLSFYQNQSCATCHNPDHAYTDNRKTVANGIASQGSDEHSFGDRNTPTAAYAKFSPKFHFNSKKNEYIGGQFLDGRAANLAEQAGGPPVNPVEMAMANEAEVINRIKAKPIYRDNFIKLYGQEVWDSTDTAYMAMKDAIANYEKTDIFAPFDSKYDRYLRGEYELTLLEDLGRTLFFSNNNLKCMECHSLEKREDLKNETFTNYEYHNIGVPSNPEMIRLNKLAKDFKDTGLAKNPTITDEKEKMAQQGKFKVPTLRNIAITAPYMHNGVFKDLRTVVLFYDKYNNPENKINPETGKEWAEPEVEGTLNMDKLQAKKLNDRKVDALVAFMETLTDKRYEPLLEKMKQEKEKEK</sequence>
<feature type="signal peptide" evidence="8">
    <location>
        <begin position="1"/>
        <end position="25"/>
    </location>
</feature>
<dbReference type="SUPFAM" id="SSF46626">
    <property type="entry name" value="Cytochrome c"/>
    <property type="match status" value="2"/>
</dbReference>
<dbReference type="InterPro" id="IPR004852">
    <property type="entry name" value="Di-haem_cyt_c_peroxidsae"/>
</dbReference>
<keyword evidence="3 7" id="KW-0479">Metal-binding</keyword>
<feature type="domain" description="Cytochrome c" evidence="9">
    <location>
        <begin position="213"/>
        <end position="380"/>
    </location>
</feature>
<protein>
    <submittedName>
        <fullName evidence="10">Cytochrome c peroxidase</fullName>
    </submittedName>
</protein>
<comment type="caution">
    <text evidence="10">The sequence shown here is derived from an EMBL/GenBank/DDBJ whole genome shotgun (WGS) entry which is preliminary data.</text>
</comment>
<dbReference type="GO" id="GO:0004130">
    <property type="term" value="F:cytochrome-c peroxidase activity"/>
    <property type="evidence" value="ECO:0007669"/>
    <property type="project" value="TreeGrafter"/>
</dbReference>
<evidence type="ECO:0000256" key="8">
    <source>
        <dbReference type="SAM" id="SignalP"/>
    </source>
</evidence>
<dbReference type="PROSITE" id="PS51007">
    <property type="entry name" value="CYTC"/>
    <property type="match status" value="2"/>
</dbReference>
<dbReference type="PANTHER" id="PTHR30600:SF10">
    <property type="entry name" value="BLL6722 PROTEIN"/>
    <property type="match status" value="1"/>
</dbReference>
<feature type="domain" description="Cytochrome c" evidence="9">
    <location>
        <begin position="34"/>
        <end position="156"/>
    </location>
</feature>
<evidence type="ECO:0000256" key="7">
    <source>
        <dbReference type="PROSITE-ProRule" id="PRU00433"/>
    </source>
</evidence>
<dbReference type="Gene3D" id="1.10.760.10">
    <property type="entry name" value="Cytochrome c-like domain"/>
    <property type="match status" value="2"/>
</dbReference>
<dbReference type="PANTHER" id="PTHR30600">
    <property type="entry name" value="CYTOCHROME C PEROXIDASE-RELATED"/>
    <property type="match status" value="1"/>
</dbReference>
<gene>
    <name evidence="10" type="ORF">EV697_103109</name>
</gene>
<evidence type="ECO:0000256" key="4">
    <source>
        <dbReference type="ARBA" id="ARBA00022729"/>
    </source>
</evidence>
<dbReference type="Proteomes" id="UP000294841">
    <property type="component" value="Unassembled WGS sequence"/>
</dbReference>
<keyword evidence="4 8" id="KW-0732">Signal</keyword>
<evidence type="ECO:0000256" key="1">
    <source>
        <dbReference type="ARBA" id="ARBA00004196"/>
    </source>
</evidence>
<dbReference type="InterPro" id="IPR036909">
    <property type="entry name" value="Cyt_c-like_dom_sf"/>
</dbReference>
<evidence type="ECO:0000313" key="11">
    <source>
        <dbReference type="Proteomes" id="UP000294841"/>
    </source>
</evidence>
<accession>A0A4R2N0B5</accession>
<dbReference type="OrthoDB" id="9805202at2"/>
<dbReference type="InterPro" id="IPR009056">
    <property type="entry name" value="Cyt_c-like_dom"/>
</dbReference>
<evidence type="ECO:0000256" key="2">
    <source>
        <dbReference type="ARBA" id="ARBA00022617"/>
    </source>
</evidence>
<evidence type="ECO:0000256" key="5">
    <source>
        <dbReference type="ARBA" id="ARBA00023002"/>
    </source>
</evidence>
<keyword evidence="6 7" id="KW-0408">Iron</keyword>
<keyword evidence="2 7" id="KW-0349">Heme</keyword>
<dbReference type="Pfam" id="PF03150">
    <property type="entry name" value="CCP_MauG"/>
    <property type="match status" value="1"/>
</dbReference>
<evidence type="ECO:0000259" key="9">
    <source>
        <dbReference type="PROSITE" id="PS51007"/>
    </source>
</evidence>
<dbReference type="InterPro" id="IPR051395">
    <property type="entry name" value="Cytochrome_c_Peroxidase/MauG"/>
</dbReference>
<keyword evidence="10" id="KW-0575">Peroxidase</keyword>
<comment type="subcellular location">
    <subcellularLocation>
        <location evidence="1">Cell envelope</location>
    </subcellularLocation>
</comment>
<keyword evidence="11" id="KW-1185">Reference proteome</keyword>
<dbReference type="GO" id="GO:0046872">
    <property type="term" value="F:metal ion binding"/>
    <property type="evidence" value="ECO:0007669"/>
    <property type="project" value="UniProtKB-KW"/>
</dbReference>
<reference evidence="10 11" key="1">
    <citation type="submission" date="2019-03" db="EMBL/GenBank/DDBJ databases">
        <title>Genomic Encyclopedia of Type Strains, Phase IV (KMG-IV): sequencing the most valuable type-strain genomes for metagenomic binning, comparative biology and taxonomic classification.</title>
        <authorList>
            <person name="Goeker M."/>
        </authorList>
    </citation>
    <scope>NUCLEOTIDE SEQUENCE [LARGE SCALE GENOMIC DNA]</scope>
    <source>
        <strain evidence="10 11">DSM 28231</strain>
    </source>
</reference>
<dbReference type="GO" id="GO:0009055">
    <property type="term" value="F:electron transfer activity"/>
    <property type="evidence" value="ECO:0007669"/>
    <property type="project" value="InterPro"/>
</dbReference>
<dbReference type="EMBL" id="SLXI01000003">
    <property type="protein sequence ID" value="TCP12805.1"/>
    <property type="molecule type" value="Genomic_DNA"/>
</dbReference>
<name>A0A4R2N0B5_9PAST</name>
<feature type="chain" id="PRO_5020710026" evidence="8">
    <location>
        <begin position="26"/>
        <end position="399"/>
    </location>
</feature>
<evidence type="ECO:0000256" key="6">
    <source>
        <dbReference type="ARBA" id="ARBA00023004"/>
    </source>
</evidence>
<dbReference type="RefSeq" id="WP_132023417.1">
    <property type="nucleotide sequence ID" value="NZ_CP016605.1"/>
</dbReference>
<proteinExistence type="predicted"/>